<feature type="binding site" evidence="5">
    <location>
        <position position="117"/>
    </location>
    <ligand>
        <name>Mg(2+)</name>
        <dbReference type="ChEBI" id="CHEBI:18420"/>
    </ligand>
</feature>
<dbReference type="Gene3D" id="3.20.20.60">
    <property type="entry name" value="Phosphoenolpyruvate-binding domains"/>
    <property type="match status" value="1"/>
</dbReference>
<evidence type="ECO:0000256" key="1">
    <source>
        <dbReference type="ARBA" id="ARBA00001946"/>
    </source>
</evidence>
<dbReference type="InterPro" id="IPR040442">
    <property type="entry name" value="Pyrv_kinase-like_dom_sf"/>
</dbReference>
<dbReference type="GO" id="GO:0000287">
    <property type="term" value="F:magnesium ion binding"/>
    <property type="evidence" value="ECO:0007669"/>
    <property type="project" value="TreeGrafter"/>
</dbReference>
<dbReference type="PANTHER" id="PTHR32308:SF10">
    <property type="entry name" value="CITRATE LYASE SUBUNIT BETA"/>
    <property type="match status" value="1"/>
</dbReference>
<evidence type="ECO:0000313" key="7">
    <source>
        <dbReference type="EMBL" id="PPL17900.1"/>
    </source>
</evidence>
<name>A0A2P5TQD4_9GAMM</name>
<evidence type="ECO:0000256" key="4">
    <source>
        <dbReference type="PIRSR" id="PIRSR015582-1"/>
    </source>
</evidence>
<dbReference type="SUPFAM" id="SSF51621">
    <property type="entry name" value="Phosphoenolpyruvate/pyruvate domain"/>
    <property type="match status" value="1"/>
</dbReference>
<dbReference type="Pfam" id="PF03328">
    <property type="entry name" value="HpcH_HpaI"/>
    <property type="match status" value="1"/>
</dbReference>
<keyword evidence="2 5" id="KW-0479">Metal-binding</keyword>
<gene>
    <name evidence="7" type="ORF">UN63_03355</name>
</gene>
<sequence length="280" mass="29826">MDINALQTLLFVPANRPERFDKALASGADAIIIDLEDAVPAAEKDAACTNLSGWLDKQPPNSVLVRINGTGSPWFTQDCSLCRSPAVAAIVVPKAEDPEALKELAHITEKPLLPFVESALAFTRLNEIAAASGVARLLFGKLDLALDLGMDYPPPAGEPLDESAFLFARSQLVMCSRVHGLAAPLDAIYTAIHDPKGLTAYARQGMRLGFGGFLLIHPAQVAPAQQALAPTSAQISWARHILEAEQRVKGAVVAVSGNMVDTPVMARARRIMESASGMLK</sequence>
<dbReference type="EMBL" id="MPZM01000004">
    <property type="protein sequence ID" value="PPL17900.1"/>
    <property type="molecule type" value="Genomic_DNA"/>
</dbReference>
<feature type="binding site" evidence="4">
    <location>
        <position position="66"/>
    </location>
    <ligand>
        <name>substrate</name>
    </ligand>
</feature>
<accession>A0A2P5TQD4</accession>
<dbReference type="PANTHER" id="PTHR32308">
    <property type="entry name" value="LYASE BETA SUBUNIT, PUTATIVE (AFU_ORTHOLOGUE AFUA_4G13030)-RELATED"/>
    <property type="match status" value="1"/>
</dbReference>
<dbReference type="OrthoDB" id="6831788at2"/>
<evidence type="ECO:0000256" key="2">
    <source>
        <dbReference type="ARBA" id="ARBA00022723"/>
    </source>
</evidence>
<protein>
    <submittedName>
        <fullName evidence="7">CoA ester lyase</fullName>
    </submittedName>
</protein>
<feature type="domain" description="HpcH/HpaI aldolase/citrate lyase" evidence="6">
    <location>
        <begin position="7"/>
        <end position="218"/>
    </location>
</feature>
<comment type="cofactor">
    <cofactor evidence="1">
        <name>Mg(2+)</name>
        <dbReference type="ChEBI" id="CHEBI:18420"/>
    </cofactor>
</comment>
<dbReference type="InterPro" id="IPR015813">
    <property type="entry name" value="Pyrv/PenolPyrv_kinase-like_dom"/>
</dbReference>
<organism evidence="7 8">
    <name type="scientific">Oceanisphaera arctica</name>
    <dbReference type="NCBI Taxonomy" id="641510"/>
    <lineage>
        <taxon>Bacteria</taxon>
        <taxon>Pseudomonadati</taxon>
        <taxon>Pseudomonadota</taxon>
        <taxon>Gammaproteobacteria</taxon>
        <taxon>Aeromonadales</taxon>
        <taxon>Aeromonadaceae</taxon>
        <taxon>Oceanisphaera</taxon>
    </lineage>
</organism>
<feature type="binding site" evidence="5">
    <location>
        <position position="143"/>
    </location>
    <ligand>
        <name>Mg(2+)</name>
        <dbReference type="ChEBI" id="CHEBI:18420"/>
    </ligand>
</feature>
<keyword evidence="7" id="KW-0456">Lyase</keyword>
<evidence type="ECO:0000256" key="5">
    <source>
        <dbReference type="PIRSR" id="PIRSR015582-2"/>
    </source>
</evidence>
<keyword evidence="8" id="KW-1185">Reference proteome</keyword>
<evidence type="ECO:0000259" key="6">
    <source>
        <dbReference type="Pfam" id="PF03328"/>
    </source>
</evidence>
<evidence type="ECO:0000256" key="3">
    <source>
        <dbReference type="ARBA" id="ARBA00022842"/>
    </source>
</evidence>
<reference evidence="8" key="1">
    <citation type="submission" date="2016-11" db="EMBL/GenBank/DDBJ databases">
        <authorList>
            <person name="Sisinthy S."/>
            <person name="Ara S."/>
            <person name="Gundlapally S.R."/>
        </authorList>
    </citation>
    <scope>NUCLEOTIDE SEQUENCE [LARGE SCALE GENOMIC DNA]</scope>
    <source>
        <strain evidence="8">V1-41</strain>
    </source>
</reference>
<feature type="binding site" evidence="4">
    <location>
        <position position="117"/>
    </location>
    <ligand>
        <name>substrate</name>
    </ligand>
</feature>
<dbReference type="InterPro" id="IPR005000">
    <property type="entry name" value="Aldolase/citrate-lyase_domain"/>
</dbReference>
<dbReference type="InterPro" id="IPR011206">
    <property type="entry name" value="Citrate_lyase_beta/mcl1/mcl2"/>
</dbReference>
<dbReference type="Proteomes" id="UP000242231">
    <property type="component" value="Unassembled WGS sequence"/>
</dbReference>
<dbReference type="GO" id="GO:0016829">
    <property type="term" value="F:lyase activity"/>
    <property type="evidence" value="ECO:0007669"/>
    <property type="project" value="UniProtKB-KW"/>
</dbReference>
<dbReference type="GO" id="GO:0006107">
    <property type="term" value="P:oxaloacetate metabolic process"/>
    <property type="evidence" value="ECO:0007669"/>
    <property type="project" value="TreeGrafter"/>
</dbReference>
<dbReference type="RefSeq" id="WP_104485368.1">
    <property type="nucleotide sequence ID" value="NZ_BMYB01000018.1"/>
</dbReference>
<dbReference type="PIRSF" id="PIRSF015582">
    <property type="entry name" value="Cit_lyase_B"/>
    <property type="match status" value="1"/>
</dbReference>
<proteinExistence type="predicted"/>
<comment type="caution">
    <text evidence="7">The sequence shown here is derived from an EMBL/GenBank/DDBJ whole genome shotgun (WGS) entry which is preliminary data.</text>
</comment>
<keyword evidence="3 5" id="KW-0460">Magnesium</keyword>
<dbReference type="AlphaFoldDB" id="A0A2P5TQD4"/>
<evidence type="ECO:0000313" key="8">
    <source>
        <dbReference type="Proteomes" id="UP000242231"/>
    </source>
</evidence>